<proteinExistence type="predicted"/>
<evidence type="ECO:0000313" key="3">
    <source>
        <dbReference type="EMBL" id="TWH75557.1"/>
    </source>
</evidence>
<protein>
    <submittedName>
        <fullName evidence="3">VanZ like protein</fullName>
    </submittedName>
</protein>
<dbReference type="Pfam" id="PF04892">
    <property type="entry name" value="VanZ"/>
    <property type="match status" value="1"/>
</dbReference>
<organism evidence="3 4">
    <name type="scientific">Modestobacter roseus</name>
    <dbReference type="NCBI Taxonomy" id="1181884"/>
    <lineage>
        <taxon>Bacteria</taxon>
        <taxon>Bacillati</taxon>
        <taxon>Actinomycetota</taxon>
        <taxon>Actinomycetes</taxon>
        <taxon>Geodermatophilales</taxon>
        <taxon>Geodermatophilaceae</taxon>
        <taxon>Modestobacter</taxon>
    </lineage>
</organism>
<dbReference type="Proteomes" id="UP000321490">
    <property type="component" value="Unassembled WGS sequence"/>
</dbReference>
<gene>
    <name evidence="3" type="ORF">JD78_04119</name>
</gene>
<feature type="transmembrane region" description="Helical" evidence="1">
    <location>
        <begin position="80"/>
        <end position="101"/>
    </location>
</feature>
<comment type="caution">
    <text evidence="3">The sequence shown here is derived from an EMBL/GenBank/DDBJ whole genome shotgun (WGS) entry which is preliminary data.</text>
</comment>
<evidence type="ECO:0000313" key="4">
    <source>
        <dbReference type="Proteomes" id="UP000321490"/>
    </source>
</evidence>
<evidence type="ECO:0000259" key="2">
    <source>
        <dbReference type="Pfam" id="PF04892"/>
    </source>
</evidence>
<dbReference type="OrthoDB" id="3787741at2"/>
<dbReference type="AlphaFoldDB" id="A0A562IX76"/>
<keyword evidence="1" id="KW-0472">Membrane</keyword>
<dbReference type="InterPro" id="IPR006976">
    <property type="entry name" value="VanZ-like"/>
</dbReference>
<feature type="transmembrane region" description="Helical" evidence="1">
    <location>
        <begin position="54"/>
        <end position="74"/>
    </location>
</feature>
<dbReference type="EMBL" id="VLKF01000001">
    <property type="protein sequence ID" value="TWH75557.1"/>
    <property type="molecule type" value="Genomic_DNA"/>
</dbReference>
<name>A0A562IX76_9ACTN</name>
<keyword evidence="1" id="KW-1133">Transmembrane helix</keyword>
<evidence type="ECO:0000256" key="1">
    <source>
        <dbReference type="SAM" id="Phobius"/>
    </source>
</evidence>
<sequence length="109" mass="11624">MGRVQGFGTRLVHDLTGTSWHVSARLAERGGNVLLFVPLGLLLCAALPRVPRWVVWAICVAGSLGIEATQALFLPNRFPSVVDVVTNSTGAAIGVGLHWLLTRGRRTPG</sequence>
<reference evidence="3 4" key="1">
    <citation type="submission" date="2019-07" db="EMBL/GenBank/DDBJ databases">
        <title>R&amp;d 2014.</title>
        <authorList>
            <person name="Klenk H.-P."/>
        </authorList>
    </citation>
    <scope>NUCLEOTIDE SEQUENCE [LARGE SCALE GENOMIC DNA]</scope>
    <source>
        <strain evidence="3 4">DSM 45764</strain>
    </source>
</reference>
<accession>A0A562IX76</accession>
<feature type="domain" description="VanZ-like" evidence="2">
    <location>
        <begin position="27"/>
        <end position="101"/>
    </location>
</feature>
<keyword evidence="4" id="KW-1185">Reference proteome</keyword>
<keyword evidence="1" id="KW-0812">Transmembrane</keyword>